<evidence type="ECO:0000313" key="4">
    <source>
        <dbReference type="EMBL" id="MEQ2427752.1"/>
    </source>
</evidence>
<sequence>MKDRKYSVIDITAAAAFAMVLGISSIWGLKEQGNVPGRNGAAVLREAADSADMGMDSADGASGGMDGGNAGAGRMAGRSRSGVDGNGAGGDGSGAAGKAAGADGNGMAGMTAGADGGAAGEAAPVVLDERQLITVSDIMKALEKGNLKEAAAVMVREEDMLADMFYTAMDGGRYLYDGSSFRSDIDGRGMVFTKAGTVYYGTFKAGKPEGQCTALQVVDLDAPRYDYSQGIWKDGRMEGKGHTGYCYFEGSPEGEARDICKTGTFSQDLMEGDVVYTSMNEEDQVSTWKLKVGHGIAILDDRWNHVESTGEYQLLSEDNDNHAYVLEEDQAAMPMWVNLLVWDE</sequence>
<dbReference type="EMBL" id="JBBMFM010000124">
    <property type="protein sequence ID" value="MEQ2427752.1"/>
    <property type="molecule type" value="Genomic_DNA"/>
</dbReference>
<dbReference type="SUPFAM" id="SSF82185">
    <property type="entry name" value="Histone H3 K4-specific methyltransferase SET7/9 N-terminal domain"/>
    <property type="match status" value="1"/>
</dbReference>
<feature type="transmembrane region" description="Helical" evidence="3">
    <location>
        <begin position="7"/>
        <end position="29"/>
    </location>
</feature>
<feature type="compositionally biased region" description="Gly residues" evidence="2">
    <location>
        <begin position="84"/>
        <end position="95"/>
    </location>
</feature>
<dbReference type="RefSeq" id="WP_040381315.1">
    <property type="nucleotide sequence ID" value="NZ_JBBMFM010000124.1"/>
</dbReference>
<reference evidence="4 5" key="1">
    <citation type="submission" date="2024-03" db="EMBL/GenBank/DDBJ databases">
        <title>Human intestinal bacterial collection.</title>
        <authorList>
            <person name="Pauvert C."/>
            <person name="Hitch T.C.A."/>
            <person name="Clavel T."/>
        </authorList>
    </citation>
    <scope>NUCLEOTIDE SEQUENCE [LARGE SCALE GENOMIC DNA]</scope>
    <source>
        <strain evidence="4 5">CLA-SR-H021</strain>
    </source>
</reference>
<accession>A0ABV1DDK8</accession>
<keyword evidence="3" id="KW-1133">Transmembrane helix</keyword>
<dbReference type="InterPro" id="IPR003409">
    <property type="entry name" value="MORN"/>
</dbReference>
<evidence type="ECO:0000256" key="1">
    <source>
        <dbReference type="ARBA" id="ARBA00022737"/>
    </source>
</evidence>
<feature type="region of interest" description="Disordered" evidence="2">
    <location>
        <begin position="53"/>
        <end position="96"/>
    </location>
</feature>
<keyword evidence="1" id="KW-0677">Repeat</keyword>
<name>A0ABV1DDK8_9FIRM</name>
<dbReference type="Pfam" id="PF02493">
    <property type="entry name" value="MORN"/>
    <property type="match status" value="2"/>
</dbReference>
<keyword evidence="3" id="KW-0472">Membrane</keyword>
<organism evidence="4 5">
    <name type="scientific">Enterocloster hominis</name>
    <name type="common">ex Hitch et al. 2024</name>
    <dbReference type="NCBI Taxonomy" id="1917870"/>
    <lineage>
        <taxon>Bacteria</taxon>
        <taxon>Bacillati</taxon>
        <taxon>Bacillota</taxon>
        <taxon>Clostridia</taxon>
        <taxon>Lachnospirales</taxon>
        <taxon>Lachnospiraceae</taxon>
        <taxon>Enterocloster</taxon>
    </lineage>
</organism>
<gene>
    <name evidence="4" type="ORF">WMQ36_22565</name>
</gene>
<feature type="compositionally biased region" description="Gly residues" evidence="2">
    <location>
        <begin position="61"/>
        <end position="71"/>
    </location>
</feature>
<feature type="compositionally biased region" description="Low complexity" evidence="2">
    <location>
        <begin position="72"/>
        <end position="83"/>
    </location>
</feature>
<evidence type="ECO:0000256" key="2">
    <source>
        <dbReference type="SAM" id="MobiDB-lite"/>
    </source>
</evidence>
<comment type="caution">
    <text evidence="4">The sequence shown here is derived from an EMBL/GenBank/DDBJ whole genome shotgun (WGS) entry which is preliminary data.</text>
</comment>
<evidence type="ECO:0000313" key="5">
    <source>
        <dbReference type="Proteomes" id="UP001454086"/>
    </source>
</evidence>
<proteinExistence type="predicted"/>
<keyword evidence="3" id="KW-0812">Transmembrane</keyword>
<dbReference type="Proteomes" id="UP001454086">
    <property type="component" value="Unassembled WGS sequence"/>
</dbReference>
<keyword evidence="5" id="KW-1185">Reference proteome</keyword>
<protein>
    <submittedName>
        <fullName evidence="4">Uncharacterized protein</fullName>
    </submittedName>
</protein>
<evidence type="ECO:0000256" key="3">
    <source>
        <dbReference type="SAM" id="Phobius"/>
    </source>
</evidence>